<dbReference type="RefSeq" id="XP_020066875.1">
    <property type="nucleotide sequence ID" value="XM_020208789.1"/>
</dbReference>
<dbReference type="InterPro" id="IPR013783">
    <property type="entry name" value="Ig-like_fold"/>
</dbReference>
<evidence type="ECO:0000256" key="2">
    <source>
        <dbReference type="SAM" id="MobiDB-lite"/>
    </source>
</evidence>
<dbReference type="Proteomes" id="UP000094285">
    <property type="component" value="Unassembled WGS sequence"/>
</dbReference>
<dbReference type="SUPFAM" id="SSF49265">
    <property type="entry name" value="Fibronectin type III"/>
    <property type="match status" value="1"/>
</dbReference>
<dbReference type="InterPro" id="IPR036116">
    <property type="entry name" value="FN3_sf"/>
</dbReference>
<dbReference type="InterPro" id="IPR003961">
    <property type="entry name" value="FN3_dom"/>
</dbReference>
<dbReference type="Gene3D" id="2.60.40.10">
    <property type="entry name" value="Immunoglobulins"/>
    <property type="match status" value="1"/>
</dbReference>
<dbReference type="PROSITE" id="PS50853">
    <property type="entry name" value="FN3"/>
    <property type="match status" value="1"/>
</dbReference>
<dbReference type="AlphaFoldDB" id="A0A1E4SQG4"/>
<protein>
    <recommendedName>
        <fullName evidence="3">Fibronectin type-III domain-containing protein</fullName>
    </recommendedName>
</protein>
<feature type="domain" description="Fibronectin type-III" evidence="3">
    <location>
        <begin position="38"/>
        <end position="128"/>
    </location>
</feature>
<organism evidence="4 5">
    <name type="scientific">Suhomyces tanzawaensis NRRL Y-17324</name>
    <dbReference type="NCBI Taxonomy" id="984487"/>
    <lineage>
        <taxon>Eukaryota</taxon>
        <taxon>Fungi</taxon>
        <taxon>Dikarya</taxon>
        <taxon>Ascomycota</taxon>
        <taxon>Saccharomycotina</taxon>
        <taxon>Pichiomycetes</taxon>
        <taxon>Debaryomycetaceae</taxon>
        <taxon>Suhomyces</taxon>
    </lineage>
</organism>
<accession>A0A1E4SQG4</accession>
<dbReference type="CDD" id="cd00063">
    <property type="entry name" value="FN3"/>
    <property type="match status" value="1"/>
</dbReference>
<dbReference type="GeneID" id="30982925"/>
<keyword evidence="1" id="KW-0175">Coiled coil</keyword>
<dbReference type="EMBL" id="KV453909">
    <property type="protein sequence ID" value="ODV81753.1"/>
    <property type="molecule type" value="Genomic_DNA"/>
</dbReference>
<evidence type="ECO:0000256" key="1">
    <source>
        <dbReference type="SAM" id="Coils"/>
    </source>
</evidence>
<evidence type="ECO:0000313" key="4">
    <source>
        <dbReference type="EMBL" id="ODV81753.1"/>
    </source>
</evidence>
<dbReference type="SMART" id="SM00060">
    <property type="entry name" value="FN3"/>
    <property type="match status" value="1"/>
</dbReference>
<name>A0A1E4SQG4_9ASCO</name>
<sequence length="624" mass="70617">MIETLLTLVPSICWILYRCFMILKTPVNELIEDLNIEIPHSPNICIDSITKNSAIIHWDIEIKLDENLYYILMINNQEVATITSKSCKLNNLDPNHLYQIQIIAVNSLTNFRSQSSAVYIQPIKQEESDSFGVEMGGIEIENEKQNSKGIDHEPIAKFDVDSITVDIVKTATSSELLNDYLVAFQNETIKLNLEYKNFQSRIGKESSALQEQLKFYKQEYDEETDNKLKKDNDVKTLERNKDKLNYQKLKLTNQLNALKASIELFHTKIDESKLKIKKLNEKNAQILSGEVHEKEKIHQEVAAIRLKSEKVKRENEKIEEHLKLLLAEKKELSNILQQIEPLIDELNGPASVPGIAINSGPVSGSINGATGEVPSTIFTKEGNINPKVFDTLGKIFGIVPSWEEEIMHEINTYQETELQWKEAFRAEIKKYVTLHQSLELAKLNRDKSYQPIKLTEYQASIDFGGFSNALPKPRYISGSNSNRPNRSFSPSIEDNGANPGFFNHYSLVYSNEDLTVSILSPETERVLLLPMNSQLNSQLNSQPLNSQPLNSQPLNSQPLNSQPLNSQPLNSQPLNSQPLNSQPLSSQPLNSQLNSQPLSTQPLNQLLGFPYDDQIYTASLNSPI</sequence>
<evidence type="ECO:0000259" key="3">
    <source>
        <dbReference type="PROSITE" id="PS50853"/>
    </source>
</evidence>
<evidence type="ECO:0000313" key="5">
    <source>
        <dbReference type="Proteomes" id="UP000094285"/>
    </source>
</evidence>
<gene>
    <name evidence="4" type="ORF">CANTADRAFT_39199</name>
</gene>
<proteinExistence type="predicted"/>
<dbReference type="STRING" id="984487.A0A1E4SQG4"/>
<feature type="non-terminal residue" evidence="4">
    <location>
        <position position="624"/>
    </location>
</feature>
<dbReference type="OrthoDB" id="5572782at2759"/>
<feature type="coiled-coil region" evidence="1">
    <location>
        <begin position="206"/>
        <end position="335"/>
    </location>
</feature>
<feature type="region of interest" description="Disordered" evidence="2">
    <location>
        <begin position="538"/>
        <end position="598"/>
    </location>
</feature>
<reference evidence="5" key="1">
    <citation type="submission" date="2016-05" db="EMBL/GenBank/DDBJ databases">
        <title>Comparative genomics of biotechnologically important yeasts.</title>
        <authorList>
            <consortium name="DOE Joint Genome Institute"/>
            <person name="Riley R."/>
            <person name="Haridas S."/>
            <person name="Wolfe K.H."/>
            <person name="Lopes M.R."/>
            <person name="Hittinger C.T."/>
            <person name="Goker M."/>
            <person name="Salamov A."/>
            <person name="Wisecaver J."/>
            <person name="Long T.M."/>
            <person name="Aerts A.L."/>
            <person name="Barry K."/>
            <person name="Choi C."/>
            <person name="Clum A."/>
            <person name="Coughlan A.Y."/>
            <person name="Deshpande S."/>
            <person name="Douglass A.P."/>
            <person name="Hanson S.J."/>
            <person name="Klenk H.-P."/>
            <person name="Labutti K."/>
            <person name="Lapidus A."/>
            <person name="Lindquist E."/>
            <person name="Lipzen A."/>
            <person name="Meier-Kolthoff J.P."/>
            <person name="Ohm R.A."/>
            <person name="Otillar R.P."/>
            <person name="Pangilinan J."/>
            <person name="Peng Y."/>
            <person name="Rokas A."/>
            <person name="Rosa C.A."/>
            <person name="Scheuner C."/>
            <person name="Sibirny A.A."/>
            <person name="Slot J.C."/>
            <person name="Stielow J.B."/>
            <person name="Sun H."/>
            <person name="Kurtzman C.P."/>
            <person name="Blackwell M."/>
            <person name="Grigoriev I.V."/>
            <person name="Jeffries T.W."/>
        </authorList>
    </citation>
    <scope>NUCLEOTIDE SEQUENCE [LARGE SCALE GENOMIC DNA]</scope>
    <source>
        <strain evidence="5">NRRL Y-17324</strain>
    </source>
</reference>
<keyword evidence="5" id="KW-1185">Reference proteome</keyword>